<proteinExistence type="inferred from homology"/>
<dbReference type="SUPFAM" id="SSF54373">
    <property type="entry name" value="FAD-linked reductases, C-terminal domain"/>
    <property type="match status" value="1"/>
</dbReference>
<evidence type="ECO:0000256" key="6">
    <source>
        <dbReference type="SAM" id="MobiDB-lite"/>
    </source>
</evidence>
<dbReference type="InterPro" id="IPR002938">
    <property type="entry name" value="FAD-bd"/>
</dbReference>
<protein>
    <recommendedName>
        <fullName evidence="7">FAD-binding domain-containing protein</fullName>
    </recommendedName>
</protein>
<gene>
    <name evidence="8" type="ORF">SLS60_000131</name>
</gene>
<dbReference type="SUPFAM" id="SSF51905">
    <property type="entry name" value="FAD/NAD(P)-binding domain"/>
    <property type="match status" value="1"/>
</dbReference>
<keyword evidence="5" id="KW-0503">Monooxygenase</keyword>
<evidence type="ECO:0000256" key="1">
    <source>
        <dbReference type="ARBA" id="ARBA00007992"/>
    </source>
</evidence>
<evidence type="ECO:0000256" key="3">
    <source>
        <dbReference type="ARBA" id="ARBA00022827"/>
    </source>
</evidence>
<evidence type="ECO:0000256" key="2">
    <source>
        <dbReference type="ARBA" id="ARBA00022630"/>
    </source>
</evidence>
<dbReference type="Proteomes" id="UP001521785">
    <property type="component" value="Unassembled WGS sequence"/>
</dbReference>
<feature type="domain" description="FAD-binding" evidence="7">
    <location>
        <begin position="74"/>
        <end position="135"/>
    </location>
</feature>
<dbReference type="Gene3D" id="3.50.50.60">
    <property type="entry name" value="FAD/NAD(P)-binding domain"/>
    <property type="match status" value="1"/>
</dbReference>
<keyword evidence="2" id="KW-0285">Flavoprotein</keyword>
<sequence>MAYLIAGGKYFNMVLSHPEDSDPSTWNQSNVIEDMKQHFDGWDPSLVKVISLIRTTLKWPLLSGKPLQRWLSPRGNLLIIGDAAHSMVPYMSEGAAMAVEDGAALAEVLSLIESPSEIRSALEVFERQRILRTGQMQEASLVNGKLWHFADGPEQEARDTAMRSAMDGDVGESPNQFSDPVTAQWTYGYDAEVEVRKAWTRKLGDKSRL</sequence>
<evidence type="ECO:0000256" key="4">
    <source>
        <dbReference type="ARBA" id="ARBA00023002"/>
    </source>
</evidence>
<evidence type="ECO:0000259" key="7">
    <source>
        <dbReference type="Pfam" id="PF01494"/>
    </source>
</evidence>
<feature type="region of interest" description="Disordered" evidence="6">
    <location>
        <begin position="157"/>
        <end position="177"/>
    </location>
</feature>
<keyword evidence="9" id="KW-1185">Reference proteome</keyword>
<keyword evidence="4" id="KW-0560">Oxidoreductase</keyword>
<evidence type="ECO:0000256" key="5">
    <source>
        <dbReference type="ARBA" id="ARBA00023033"/>
    </source>
</evidence>
<comment type="caution">
    <text evidence="8">The sequence shown here is derived from an EMBL/GenBank/DDBJ whole genome shotgun (WGS) entry which is preliminary data.</text>
</comment>
<organism evidence="8 9">
    <name type="scientific">Paraconiothyrium brasiliense</name>
    <dbReference type="NCBI Taxonomy" id="300254"/>
    <lineage>
        <taxon>Eukaryota</taxon>
        <taxon>Fungi</taxon>
        <taxon>Dikarya</taxon>
        <taxon>Ascomycota</taxon>
        <taxon>Pezizomycotina</taxon>
        <taxon>Dothideomycetes</taxon>
        <taxon>Pleosporomycetidae</taxon>
        <taxon>Pleosporales</taxon>
        <taxon>Massarineae</taxon>
        <taxon>Didymosphaeriaceae</taxon>
        <taxon>Paraconiothyrium</taxon>
    </lineage>
</organism>
<evidence type="ECO:0000313" key="8">
    <source>
        <dbReference type="EMBL" id="KAL1611909.1"/>
    </source>
</evidence>
<name>A0ABR3S6K1_9PLEO</name>
<keyword evidence="3" id="KW-0274">FAD</keyword>
<comment type="similarity">
    <text evidence="1">Belongs to the paxM FAD-dependent monooxygenase family.</text>
</comment>
<dbReference type="InterPro" id="IPR036188">
    <property type="entry name" value="FAD/NAD-bd_sf"/>
</dbReference>
<dbReference type="EMBL" id="JAKJXO020000001">
    <property type="protein sequence ID" value="KAL1611909.1"/>
    <property type="molecule type" value="Genomic_DNA"/>
</dbReference>
<dbReference type="PANTHER" id="PTHR13789:SF306">
    <property type="entry name" value="HYDROXYLASE, PUTATIVE-RELATED"/>
    <property type="match status" value="1"/>
</dbReference>
<accession>A0ABR3S6K1</accession>
<evidence type="ECO:0000313" key="9">
    <source>
        <dbReference type="Proteomes" id="UP001521785"/>
    </source>
</evidence>
<dbReference type="InterPro" id="IPR050493">
    <property type="entry name" value="FAD-dep_Monooxygenase_BioMet"/>
</dbReference>
<dbReference type="PANTHER" id="PTHR13789">
    <property type="entry name" value="MONOOXYGENASE"/>
    <property type="match status" value="1"/>
</dbReference>
<dbReference type="Pfam" id="PF01494">
    <property type="entry name" value="FAD_binding_3"/>
    <property type="match status" value="1"/>
</dbReference>
<reference evidence="8 9" key="1">
    <citation type="submission" date="2024-02" db="EMBL/GenBank/DDBJ databases">
        <title>De novo assembly and annotation of 12 fungi associated with fruit tree decline syndrome in Ontario, Canada.</title>
        <authorList>
            <person name="Sulman M."/>
            <person name="Ellouze W."/>
            <person name="Ilyukhin E."/>
        </authorList>
    </citation>
    <scope>NUCLEOTIDE SEQUENCE [LARGE SCALE GENOMIC DNA]</scope>
    <source>
        <strain evidence="8 9">M42-189</strain>
    </source>
</reference>